<keyword evidence="5 9" id="KW-0816">Tricarboxylic acid cycle</keyword>
<dbReference type="Pfam" id="PF06039">
    <property type="entry name" value="Mqo"/>
    <property type="match status" value="1"/>
</dbReference>
<evidence type="ECO:0000313" key="11">
    <source>
        <dbReference type="Proteomes" id="UP000253201"/>
    </source>
</evidence>
<dbReference type="HAMAP" id="MF_00212">
    <property type="entry name" value="MQO"/>
    <property type="match status" value="1"/>
</dbReference>
<keyword evidence="6 9" id="KW-0285">Flavoprotein</keyword>
<dbReference type="GeneID" id="99806623"/>
<dbReference type="Gene3D" id="3.50.50.60">
    <property type="entry name" value="FAD/NAD(P)-binding domain"/>
    <property type="match status" value="1"/>
</dbReference>
<keyword evidence="11" id="KW-1185">Reference proteome</keyword>
<dbReference type="EMBL" id="QNRL01000004">
    <property type="protein sequence ID" value="RBP11833.1"/>
    <property type="molecule type" value="Genomic_DNA"/>
</dbReference>
<comment type="catalytic activity">
    <reaction evidence="1 9">
        <text>(S)-malate + a quinone = a quinol + oxaloacetate</text>
        <dbReference type="Rhea" id="RHEA:46012"/>
        <dbReference type="ChEBI" id="CHEBI:15589"/>
        <dbReference type="ChEBI" id="CHEBI:16452"/>
        <dbReference type="ChEBI" id="CHEBI:24646"/>
        <dbReference type="ChEBI" id="CHEBI:132124"/>
        <dbReference type="EC" id="1.1.5.4"/>
    </reaction>
</comment>
<dbReference type="Proteomes" id="UP000253201">
    <property type="component" value="Unassembled WGS sequence"/>
</dbReference>
<dbReference type="NCBIfam" id="NF009875">
    <property type="entry name" value="PRK13339.1"/>
    <property type="match status" value="1"/>
</dbReference>
<comment type="similarity">
    <text evidence="4 9">Belongs to the MQO family.</text>
</comment>
<sequence length="550" mass="60875">MKKKTAVPNAQKAGSDTASVVAKTNSRVIHETDVLLIGGGIMSATLGTWLQELEPNWSITMVEQMESVAEESSNGWNNAGTGHSALMELNYTPQKADGSVSIEKAIDINEAFQVSRQFWAHQVKRGVLTQPKSFINTVPHMSFVWGDANVNFLRARYRALQQNPLFRGMRYSEDHEQIKAWAPLVMEGRDPQQKIAATRTEAGTDVNYGEITRQLISSLQMHKNFNLQLNTVVRRFRQNADKSWTVTVSDANNSHAKRTIKAKFIFIGAGGAALKLLQQTKIPQAKEYAGFPVGGQFLVCENPDVVNHHLAKVYGQADVGAPPMSVPHIDTRVIDGKRVILFGPFATFSTRFLKNGSLWDLLASINKSNIMPMINVGMDNFDLVKYLVSQVLQKDKDRHAALREYYPMAQKGDWRLWQAGQRVQIIKRDAQKGGVLRLGTEVVSDDDGTVAALLGASPGASTAAPIMLQLLEKVFHEKMQTAAWQAKIKAVVPTYGSRLNEHPQAIEETLAHTSEVLELSYVPVRDADPTPQPQTKSQPVVVNEMADIAL</sequence>
<evidence type="ECO:0000256" key="5">
    <source>
        <dbReference type="ARBA" id="ARBA00022532"/>
    </source>
</evidence>
<organism evidence="10 11">
    <name type="scientific">Pseudocitrobacter faecalis</name>
    <dbReference type="NCBI Taxonomy" id="1398493"/>
    <lineage>
        <taxon>Bacteria</taxon>
        <taxon>Pseudomonadati</taxon>
        <taxon>Pseudomonadota</taxon>
        <taxon>Gammaproteobacteria</taxon>
        <taxon>Enterobacterales</taxon>
        <taxon>Enterobacteriaceae</taxon>
        <taxon>Pseudocitrobacter</taxon>
    </lineage>
</organism>
<dbReference type="NCBIfam" id="TIGR01320">
    <property type="entry name" value="mal_quin_oxido"/>
    <property type="match status" value="1"/>
</dbReference>
<evidence type="ECO:0000256" key="7">
    <source>
        <dbReference type="ARBA" id="ARBA00022827"/>
    </source>
</evidence>
<keyword evidence="8 9" id="KW-0560">Oxidoreductase</keyword>
<evidence type="ECO:0000256" key="8">
    <source>
        <dbReference type="ARBA" id="ARBA00023002"/>
    </source>
</evidence>
<dbReference type="RefSeq" id="WP_108473626.1">
    <property type="nucleotide sequence ID" value="NZ_BNAA01000001.1"/>
</dbReference>
<dbReference type="SUPFAM" id="SSF51905">
    <property type="entry name" value="FAD/NAD(P)-binding domain"/>
    <property type="match status" value="1"/>
</dbReference>
<evidence type="ECO:0000256" key="9">
    <source>
        <dbReference type="HAMAP-Rule" id="MF_00212"/>
    </source>
</evidence>
<dbReference type="NCBIfam" id="NF003611">
    <property type="entry name" value="PRK05257.3-2"/>
    <property type="match status" value="1"/>
</dbReference>
<comment type="cofactor">
    <cofactor evidence="2 9">
        <name>FAD</name>
        <dbReference type="ChEBI" id="CHEBI:57692"/>
    </cofactor>
</comment>
<comment type="pathway">
    <text evidence="3 9">Carbohydrate metabolism; tricarboxylic acid cycle; oxaloacetate from (S)-malate (quinone route): step 1/1.</text>
</comment>
<evidence type="ECO:0000313" key="10">
    <source>
        <dbReference type="EMBL" id="RBP11833.1"/>
    </source>
</evidence>
<dbReference type="InterPro" id="IPR036188">
    <property type="entry name" value="FAD/NAD-bd_sf"/>
</dbReference>
<proteinExistence type="inferred from homology"/>
<dbReference type="EC" id="1.1.5.4" evidence="9"/>
<comment type="caution">
    <text evidence="10">The sequence shown here is derived from an EMBL/GenBank/DDBJ whole genome shotgun (WGS) entry which is preliminary data.</text>
</comment>
<dbReference type="PANTHER" id="PTHR43104">
    <property type="entry name" value="L-2-HYDROXYGLUTARATE DEHYDROGENASE, MITOCHONDRIAL"/>
    <property type="match status" value="1"/>
</dbReference>
<dbReference type="NCBIfam" id="NF003603">
    <property type="entry name" value="PRK05257.1-1"/>
    <property type="match status" value="1"/>
</dbReference>
<evidence type="ECO:0000256" key="2">
    <source>
        <dbReference type="ARBA" id="ARBA00001974"/>
    </source>
</evidence>
<evidence type="ECO:0000256" key="1">
    <source>
        <dbReference type="ARBA" id="ARBA00001139"/>
    </source>
</evidence>
<keyword evidence="7 9" id="KW-0274">FAD</keyword>
<dbReference type="InterPro" id="IPR006231">
    <property type="entry name" value="MQO"/>
</dbReference>
<dbReference type="NCBIfam" id="NF003605">
    <property type="entry name" value="PRK05257.1-4"/>
    <property type="match status" value="1"/>
</dbReference>
<reference evidence="10 11" key="1">
    <citation type="submission" date="2018-06" db="EMBL/GenBank/DDBJ databases">
        <title>Genomic Encyclopedia of Type Strains, Phase IV (KMG-IV): sequencing the most valuable type-strain genomes for metagenomic binning, comparative biology and taxonomic classification.</title>
        <authorList>
            <person name="Goeker M."/>
        </authorList>
    </citation>
    <scope>NUCLEOTIDE SEQUENCE [LARGE SCALE GENOMIC DNA]</scope>
    <source>
        <strain evidence="10 11">DSM 27453</strain>
    </source>
</reference>
<evidence type="ECO:0000256" key="3">
    <source>
        <dbReference type="ARBA" id="ARBA00005012"/>
    </source>
</evidence>
<dbReference type="NCBIfam" id="NF003606">
    <property type="entry name" value="PRK05257.2-1"/>
    <property type="match status" value="1"/>
</dbReference>
<accession>A0ABX9G0T4</accession>
<evidence type="ECO:0000256" key="4">
    <source>
        <dbReference type="ARBA" id="ARBA00006389"/>
    </source>
</evidence>
<evidence type="ECO:0000256" key="6">
    <source>
        <dbReference type="ARBA" id="ARBA00022630"/>
    </source>
</evidence>
<protein>
    <recommendedName>
        <fullName evidence="9">Probable malate:quinone oxidoreductase</fullName>
        <ecNumber evidence="9">1.1.5.4</ecNumber>
    </recommendedName>
    <alternativeName>
        <fullName evidence="9">MQO</fullName>
    </alternativeName>
    <alternativeName>
        <fullName evidence="9">Malate dehydrogenase [quinone]</fullName>
    </alternativeName>
</protein>
<name>A0ABX9G0T4_9ENTR</name>
<dbReference type="PANTHER" id="PTHR43104:SF2">
    <property type="entry name" value="L-2-HYDROXYGLUTARATE DEHYDROGENASE, MITOCHONDRIAL"/>
    <property type="match status" value="1"/>
</dbReference>
<gene>
    <name evidence="9" type="primary">mqo</name>
    <name evidence="10" type="ORF">DFQ50_104364</name>
</gene>